<keyword evidence="6 7" id="KW-0472">Membrane</keyword>
<dbReference type="RefSeq" id="WP_155703451.1">
    <property type="nucleotide sequence ID" value="NZ_CP034235.1"/>
</dbReference>
<dbReference type="EMBL" id="CP034235">
    <property type="protein sequence ID" value="QGQ98346.1"/>
    <property type="molecule type" value="Genomic_DNA"/>
</dbReference>
<accession>A0A6B8RSR4</accession>
<keyword evidence="3" id="KW-1003">Cell membrane</keyword>
<feature type="domain" description="YetF-like N-terminal transmembrane" evidence="9">
    <location>
        <begin position="4"/>
        <end position="78"/>
    </location>
</feature>
<dbReference type="AlphaFoldDB" id="A0A6B8RSR4"/>
<evidence type="ECO:0000259" key="9">
    <source>
        <dbReference type="Pfam" id="PF20730"/>
    </source>
</evidence>
<comment type="subcellular location">
    <subcellularLocation>
        <location evidence="1">Cell membrane</location>
        <topology evidence="1">Multi-pass membrane protein</topology>
    </subcellularLocation>
</comment>
<evidence type="ECO:0000256" key="7">
    <source>
        <dbReference type="SAM" id="Phobius"/>
    </source>
</evidence>
<evidence type="ECO:0000256" key="6">
    <source>
        <dbReference type="ARBA" id="ARBA00023136"/>
    </source>
</evidence>
<feature type="transmembrane region" description="Helical" evidence="7">
    <location>
        <begin position="58"/>
        <end position="78"/>
    </location>
</feature>
<protein>
    <submittedName>
        <fullName evidence="10">DUF421 domain-containing protein</fullName>
    </submittedName>
</protein>
<evidence type="ECO:0000313" key="10">
    <source>
        <dbReference type="EMBL" id="QGQ98346.1"/>
    </source>
</evidence>
<dbReference type="InterPro" id="IPR023090">
    <property type="entry name" value="UPF0702_alpha/beta_dom_sf"/>
</dbReference>
<dbReference type="Pfam" id="PF04239">
    <property type="entry name" value="DUF421"/>
    <property type="match status" value="1"/>
</dbReference>
<dbReference type="InterPro" id="IPR048454">
    <property type="entry name" value="YetF_N"/>
</dbReference>
<feature type="transmembrane region" description="Helical" evidence="7">
    <location>
        <begin position="6"/>
        <end position="25"/>
    </location>
</feature>
<evidence type="ECO:0000256" key="2">
    <source>
        <dbReference type="ARBA" id="ARBA00006448"/>
    </source>
</evidence>
<evidence type="ECO:0000256" key="5">
    <source>
        <dbReference type="ARBA" id="ARBA00022989"/>
    </source>
</evidence>
<keyword evidence="5 7" id="KW-1133">Transmembrane helix</keyword>
<dbReference type="KEGG" id="ppsc:EHS13_27410"/>
<comment type="similarity">
    <text evidence="2">Belongs to the UPF0702 family.</text>
</comment>
<reference evidence="11" key="1">
    <citation type="submission" date="2018-11" db="EMBL/GenBank/DDBJ databases">
        <title>Complete genome sequence of Paenibacillus sp. ML311-T8.</title>
        <authorList>
            <person name="Nam Y.-D."/>
            <person name="Kang J."/>
            <person name="Chung W.-H."/>
            <person name="Park Y.S."/>
        </authorList>
    </citation>
    <scope>NUCLEOTIDE SEQUENCE [LARGE SCALE GENOMIC DNA]</scope>
    <source>
        <strain evidence="11">ML311-T8</strain>
    </source>
</reference>
<keyword evidence="4 7" id="KW-0812">Transmembrane</keyword>
<dbReference type="PANTHER" id="PTHR34582:SF7">
    <property type="entry name" value="UPF0702 TRANSMEMBRANE PROTEIN YDFS"/>
    <property type="match status" value="1"/>
</dbReference>
<keyword evidence="11" id="KW-1185">Reference proteome</keyword>
<evidence type="ECO:0000256" key="3">
    <source>
        <dbReference type="ARBA" id="ARBA00022475"/>
    </source>
</evidence>
<gene>
    <name evidence="10" type="ORF">EHS13_27410</name>
</gene>
<dbReference type="Proteomes" id="UP000426246">
    <property type="component" value="Chromosome"/>
</dbReference>
<sequence>MSLIEILLRTVIAFIGLLFWARIIGKKLISHFTFFDFVAGVTFGSIGGNLIFNNQVTLFYGIVGLSLFSALGLLADYISLKSLIGRKLLDSEPLLIIKDGQIFMDNLKKARLTINELMMLLRKKDIFYIDEIEFALFETDGSLSIRKIADSLSITRGDMNISKKSRGIPQLCIIDGVIMEENLKKIQKNKQWMEIILKHSDIQLEQVILAQIDQQDYCVFKLRES</sequence>
<dbReference type="OrthoDB" id="9778331at2"/>
<evidence type="ECO:0000313" key="11">
    <source>
        <dbReference type="Proteomes" id="UP000426246"/>
    </source>
</evidence>
<dbReference type="Gene3D" id="3.30.240.20">
    <property type="entry name" value="bsu07140 like domains"/>
    <property type="match status" value="2"/>
</dbReference>
<organism evidence="10 11">
    <name type="scientific">Paenibacillus psychroresistens</name>
    <dbReference type="NCBI Taxonomy" id="1778678"/>
    <lineage>
        <taxon>Bacteria</taxon>
        <taxon>Bacillati</taxon>
        <taxon>Bacillota</taxon>
        <taxon>Bacilli</taxon>
        <taxon>Bacillales</taxon>
        <taxon>Paenibacillaceae</taxon>
        <taxon>Paenibacillus</taxon>
    </lineage>
</organism>
<dbReference type="PANTHER" id="PTHR34582">
    <property type="entry name" value="UPF0702 TRANSMEMBRANE PROTEIN YCAP"/>
    <property type="match status" value="1"/>
</dbReference>
<dbReference type="Pfam" id="PF20730">
    <property type="entry name" value="YetF_N"/>
    <property type="match status" value="1"/>
</dbReference>
<dbReference type="GO" id="GO:0005886">
    <property type="term" value="C:plasma membrane"/>
    <property type="evidence" value="ECO:0007669"/>
    <property type="project" value="UniProtKB-SubCell"/>
</dbReference>
<evidence type="ECO:0000259" key="8">
    <source>
        <dbReference type="Pfam" id="PF04239"/>
    </source>
</evidence>
<proteinExistence type="inferred from homology"/>
<evidence type="ECO:0000256" key="1">
    <source>
        <dbReference type="ARBA" id="ARBA00004651"/>
    </source>
</evidence>
<name>A0A6B8RSR4_9BACL</name>
<dbReference type="InterPro" id="IPR007353">
    <property type="entry name" value="DUF421"/>
</dbReference>
<feature type="domain" description="YetF C-terminal" evidence="8">
    <location>
        <begin position="86"/>
        <end position="212"/>
    </location>
</feature>
<feature type="transmembrane region" description="Helical" evidence="7">
    <location>
        <begin position="32"/>
        <end position="52"/>
    </location>
</feature>
<evidence type="ECO:0000256" key="4">
    <source>
        <dbReference type="ARBA" id="ARBA00022692"/>
    </source>
</evidence>